<organism evidence="2 3">
    <name type="scientific">Rickenella mellea</name>
    <dbReference type="NCBI Taxonomy" id="50990"/>
    <lineage>
        <taxon>Eukaryota</taxon>
        <taxon>Fungi</taxon>
        <taxon>Dikarya</taxon>
        <taxon>Basidiomycota</taxon>
        <taxon>Agaricomycotina</taxon>
        <taxon>Agaricomycetes</taxon>
        <taxon>Hymenochaetales</taxon>
        <taxon>Rickenellaceae</taxon>
        <taxon>Rickenella</taxon>
    </lineage>
</organism>
<evidence type="ECO:0000313" key="2">
    <source>
        <dbReference type="EMBL" id="TDL29902.1"/>
    </source>
</evidence>
<evidence type="ECO:0000313" key="3">
    <source>
        <dbReference type="Proteomes" id="UP000294933"/>
    </source>
</evidence>
<feature type="compositionally biased region" description="Polar residues" evidence="1">
    <location>
        <begin position="92"/>
        <end position="123"/>
    </location>
</feature>
<keyword evidence="3" id="KW-1185">Reference proteome</keyword>
<dbReference type="AlphaFoldDB" id="A0A4R5XGH4"/>
<proteinExistence type="predicted"/>
<accession>A0A4R5XGH4</accession>
<protein>
    <submittedName>
        <fullName evidence="2">Uncharacterized protein</fullName>
    </submittedName>
</protein>
<feature type="compositionally biased region" description="Low complexity" evidence="1">
    <location>
        <begin position="148"/>
        <end position="171"/>
    </location>
</feature>
<feature type="region of interest" description="Disordered" evidence="1">
    <location>
        <begin position="33"/>
        <end position="298"/>
    </location>
</feature>
<sequence>MPARPRPRVMGKSFEASGQPLLETILEEASIMSSSRSTRVLSEYDRDDPPQLPIVPSNLAPPTSSLEANSSASSSSTTLTEFGERAGGNGTHYLSANTETQASSSNSTVTLTEVRVQRQSTAAPASPDSDRLYSKDISSKPVPPIPPITTISSSEFTILSSPATPTKTPSSGYGYNTNFQPNVSESSLTSKRDASRSSPPLPHSPIMSQPNLALANKPPSISVISQPTPEARYGPSTGPRGEMPMRQALLPQASSQRGKASALANGHSHHAREPADAPMRSTGIPPPSPPGLLRHSRSYDPYEVESLYTVAPIISHPHLHPPPPPPPPPLKS</sequence>
<feature type="compositionally biased region" description="Low complexity" evidence="1">
    <location>
        <begin position="63"/>
        <end position="81"/>
    </location>
</feature>
<dbReference type="VEuPathDB" id="FungiDB:BD410DRAFT_45853"/>
<reference evidence="2 3" key="1">
    <citation type="submission" date="2018-06" db="EMBL/GenBank/DDBJ databases">
        <title>A transcriptomic atlas of mushroom development highlights an independent origin of complex multicellularity.</title>
        <authorList>
            <consortium name="DOE Joint Genome Institute"/>
            <person name="Krizsan K."/>
            <person name="Almasi E."/>
            <person name="Merenyi Z."/>
            <person name="Sahu N."/>
            <person name="Viragh M."/>
            <person name="Koszo T."/>
            <person name="Mondo S."/>
            <person name="Kiss B."/>
            <person name="Balint B."/>
            <person name="Kues U."/>
            <person name="Barry K."/>
            <person name="Hegedus J.C."/>
            <person name="Henrissat B."/>
            <person name="Johnson J."/>
            <person name="Lipzen A."/>
            <person name="Ohm R."/>
            <person name="Nagy I."/>
            <person name="Pangilinan J."/>
            <person name="Yan J."/>
            <person name="Xiong Y."/>
            <person name="Grigoriev I.V."/>
            <person name="Hibbett D.S."/>
            <person name="Nagy L.G."/>
        </authorList>
    </citation>
    <scope>NUCLEOTIDE SEQUENCE [LARGE SCALE GENOMIC DNA]</scope>
    <source>
        <strain evidence="2 3">SZMC22713</strain>
    </source>
</reference>
<gene>
    <name evidence="2" type="ORF">BD410DRAFT_45853</name>
</gene>
<dbReference type="EMBL" id="ML170156">
    <property type="protein sequence ID" value="TDL29902.1"/>
    <property type="molecule type" value="Genomic_DNA"/>
</dbReference>
<feature type="compositionally biased region" description="Polar residues" evidence="1">
    <location>
        <begin position="173"/>
        <end position="189"/>
    </location>
</feature>
<feature type="compositionally biased region" description="Basic and acidic residues" evidence="1">
    <location>
        <begin position="128"/>
        <end position="138"/>
    </location>
</feature>
<name>A0A4R5XGH4_9AGAM</name>
<dbReference type="Proteomes" id="UP000294933">
    <property type="component" value="Unassembled WGS sequence"/>
</dbReference>
<evidence type="ECO:0000256" key="1">
    <source>
        <dbReference type="SAM" id="MobiDB-lite"/>
    </source>
</evidence>